<dbReference type="RefSeq" id="WP_209851482.1">
    <property type="nucleotide sequence ID" value="NZ_CBCRVE010000009.1"/>
</dbReference>
<feature type="transmembrane region" description="Helical" evidence="12">
    <location>
        <begin position="247"/>
        <end position="270"/>
    </location>
</feature>
<comment type="caution">
    <text evidence="13">The sequence shown here is derived from an EMBL/GenBank/DDBJ whole genome shotgun (WGS) entry which is preliminary data.</text>
</comment>
<proteinExistence type="predicted"/>
<feature type="transmembrane region" description="Helical" evidence="12">
    <location>
        <begin position="162"/>
        <end position="181"/>
    </location>
</feature>
<feature type="transmembrane region" description="Helical" evidence="12">
    <location>
        <begin position="92"/>
        <end position="112"/>
    </location>
</feature>
<gene>
    <name evidence="13" type="ORF">J2Z20_002853</name>
</gene>
<evidence type="ECO:0000256" key="6">
    <source>
        <dbReference type="ARBA" id="ARBA00023002"/>
    </source>
</evidence>
<keyword evidence="14" id="KW-1185">Reference proteome</keyword>
<keyword evidence="2" id="KW-1003">Cell membrane</keyword>
<evidence type="ECO:0000313" key="14">
    <source>
        <dbReference type="Proteomes" id="UP001519273"/>
    </source>
</evidence>
<keyword evidence="7" id="KW-0408">Iron</keyword>
<feature type="transmembrane region" description="Helical" evidence="12">
    <location>
        <begin position="214"/>
        <end position="235"/>
    </location>
</feature>
<name>A0ABS4H5Z5_9BACL</name>
<keyword evidence="6" id="KW-0560">Oxidoreductase</keyword>
<evidence type="ECO:0000256" key="12">
    <source>
        <dbReference type="SAM" id="Phobius"/>
    </source>
</evidence>
<evidence type="ECO:0000256" key="8">
    <source>
        <dbReference type="ARBA" id="ARBA00023133"/>
    </source>
</evidence>
<evidence type="ECO:0000256" key="7">
    <source>
        <dbReference type="ARBA" id="ARBA00023004"/>
    </source>
</evidence>
<organism evidence="13 14">
    <name type="scientific">Paenibacillus sediminis</name>
    <dbReference type="NCBI Taxonomy" id="664909"/>
    <lineage>
        <taxon>Bacteria</taxon>
        <taxon>Bacillati</taxon>
        <taxon>Bacillota</taxon>
        <taxon>Bacilli</taxon>
        <taxon>Bacillales</taxon>
        <taxon>Paenibacillaceae</taxon>
        <taxon>Paenibacillus</taxon>
    </lineage>
</organism>
<evidence type="ECO:0000313" key="13">
    <source>
        <dbReference type="EMBL" id="MBP1937936.1"/>
    </source>
</evidence>
<evidence type="ECO:0000256" key="2">
    <source>
        <dbReference type="ARBA" id="ARBA00022475"/>
    </source>
</evidence>
<dbReference type="PANTHER" id="PTHR35457">
    <property type="entry name" value="HEME A SYNTHASE"/>
    <property type="match status" value="1"/>
</dbReference>
<keyword evidence="5 12" id="KW-1133">Transmembrane helix</keyword>
<feature type="transmembrane region" description="Helical" evidence="12">
    <location>
        <begin position="9"/>
        <end position="27"/>
    </location>
</feature>
<reference evidence="13 14" key="1">
    <citation type="submission" date="2021-03" db="EMBL/GenBank/DDBJ databases">
        <title>Genomic Encyclopedia of Type Strains, Phase IV (KMG-IV): sequencing the most valuable type-strain genomes for metagenomic binning, comparative biology and taxonomic classification.</title>
        <authorList>
            <person name="Goeker M."/>
        </authorList>
    </citation>
    <scope>NUCLEOTIDE SEQUENCE [LARGE SCALE GENOMIC DNA]</scope>
    <source>
        <strain evidence="13 14">DSM 23491</strain>
    </source>
</reference>
<dbReference type="Proteomes" id="UP001519273">
    <property type="component" value="Unassembled WGS sequence"/>
</dbReference>
<evidence type="ECO:0000256" key="4">
    <source>
        <dbReference type="ARBA" id="ARBA00022723"/>
    </source>
</evidence>
<keyword evidence="3 12" id="KW-0812">Transmembrane</keyword>
<evidence type="ECO:0000256" key="5">
    <source>
        <dbReference type="ARBA" id="ARBA00022989"/>
    </source>
</evidence>
<protein>
    <submittedName>
        <fullName evidence="13">Cytochrome c oxidase assembly protein subunit 15</fullName>
    </submittedName>
</protein>
<dbReference type="EMBL" id="JAGGKP010000008">
    <property type="protein sequence ID" value="MBP1937936.1"/>
    <property type="molecule type" value="Genomic_DNA"/>
</dbReference>
<dbReference type="InterPro" id="IPR050450">
    <property type="entry name" value="COX15/CtaA_HemeA_synthase"/>
</dbReference>
<keyword evidence="4" id="KW-0479">Metal-binding</keyword>
<comment type="subcellular location">
    <subcellularLocation>
        <location evidence="1">Membrane</location>
        <topology evidence="1">Multi-pass membrane protein</topology>
    </subcellularLocation>
</comment>
<feature type="transmembrane region" description="Helical" evidence="12">
    <location>
        <begin position="118"/>
        <end position="141"/>
    </location>
</feature>
<dbReference type="InterPro" id="IPR003780">
    <property type="entry name" value="COX15/CtaA_fam"/>
</dbReference>
<evidence type="ECO:0000256" key="3">
    <source>
        <dbReference type="ARBA" id="ARBA00022692"/>
    </source>
</evidence>
<feature type="transmembrane region" description="Helical" evidence="12">
    <location>
        <begin position="63"/>
        <end position="80"/>
    </location>
</feature>
<accession>A0ABS4H5Z5</accession>
<feature type="transmembrane region" description="Helical" evidence="12">
    <location>
        <begin position="276"/>
        <end position="298"/>
    </location>
</feature>
<keyword evidence="9 12" id="KW-0472">Membrane</keyword>
<dbReference type="Pfam" id="PF02628">
    <property type="entry name" value="COX15-CtaA"/>
    <property type="match status" value="1"/>
</dbReference>
<keyword evidence="10" id="KW-1015">Disulfide bond</keyword>
<keyword evidence="8" id="KW-0350">Heme biosynthesis</keyword>
<comment type="pathway">
    <text evidence="11">Porphyrin-containing compound metabolism.</text>
</comment>
<sequence length="306" mass="33914">MTNKQLKWLSYVTCLVIFFVTLGGNLVTKTDSGLGCGREWPLCHGQFVPAHTVASLIEYSHRAVSGFAGIAVLVTFLAFWRYSKDRRDLQIFSFLALFFVIVQAFMGALAVIKPQSALVLAFHFGFSLIAFASSVMLVFGARNKEKAQVNQDAHLPRISKGLRNFTWLVLIYSYIVVYIGAYVSHTYSAGACAGWPLCNGRIVPELTGSVAIAFIHRVAAMILFIGVAILAHFMYHNNHGNRELQVLSIAAVVLCLLQILSGAAIIFTLYDPERYIFAALAHNLIISLLFSVLSYLSVRAWQLNKK</sequence>
<evidence type="ECO:0000256" key="9">
    <source>
        <dbReference type="ARBA" id="ARBA00023136"/>
    </source>
</evidence>
<dbReference type="PANTHER" id="PTHR35457:SF1">
    <property type="entry name" value="HEME A SYNTHASE"/>
    <property type="match status" value="1"/>
</dbReference>
<evidence type="ECO:0000256" key="10">
    <source>
        <dbReference type="ARBA" id="ARBA00023157"/>
    </source>
</evidence>
<evidence type="ECO:0000256" key="11">
    <source>
        <dbReference type="ARBA" id="ARBA00023444"/>
    </source>
</evidence>
<evidence type="ECO:0000256" key="1">
    <source>
        <dbReference type="ARBA" id="ARBA00004141"/>
    </source>
</evidence>